<keyword evidence="4" id="KW-0732">Signal</keyword>
<dbReference type="Pfam" id="PF01097">
    <property type="entry name" value="Defensin_2"/>
    <property type="match status" value="1"/>
</dbReference>
<dbReference type="InterPro" id="IPR036574">
    <property type="entry name" value="Scorpion_toxin-like_sf"/>
</dbReference>
<sequence>MKLLLLSLVIAIVGMADAASLQKRVTCDLLSFQIGGFSFGDSACAAHCIVLHHNGGHCSNGVCVCR</sequence>
<dbReference type="EMBL" id="DQ520898">
    <property type="protein sequence ID" value="ABF69125.1"/>
    <property type="molecule type" value="mRNA"/>
</dbReference>
<feature type="domain" description="Invertebrate defensins family profile" evidence="5">
    <location>
        <begin position="24"/>
        <end position="66"/>
    </location>
</feature>
<dbReference type="PANTHER" id="PTHR13645">
    <property type="entry name" value="DEFENSIN"/>
    <property type="match status" value="1"/>
</dbReference>
<dbReference type="SUPFAM" id="SSF57095">
    <property type="entry name" value="Scorpion toxin-like"/>
    <property type="match status" value="1"/>
</dbReference>
<reference evidence="6" key="1">
    <citation type="submission" date="2006-04" db="EMBL/GenBank/DDBJ databases">
        <authorList>
            <person name="Zheng M."/>
            <person name="Wang L."/>
            <person name="Sun X."/>
            <person name="Bi Y."/>
            <person name="Hong X."/>
            <person name="Xing M."/>
            <person name="Fang B."/>
            <person name="Zheng F."/>
            <person name="Li J."/>
            <person name="Yan X."/>
            <person name="Qu L."/>
        </authorList>
    </citation>
    <scope>NUCLEOTIDE SEQUENCE</scope>
</reference>
<feature type="signal peptide" evidence="4">
    <location>
        <begin position="1"/>
        <end position="18"/>
    </location>
</feature>
<feature type="chain" id="PRO_5004187318" evidence="4">
    <location>
        <begin position="19"/>
        <end position="66"/>
    </location>
</feature>
<evidence type="ECO:0000256" key="2">
    <source>
        <dbReference type="ARBA" id="ARBA00022525"/>
    </source>
</evidence>
<dbReference type="PROSITE" id="PS51378">
    <property type="entry name" value="INVERT_DEFENSINS"/>
    <property type="match status" value="1"/>
</dbReference>
<accession>Q19LG8</accession>
<evidence type="ECO:0000259" key="5">
    <source>
        <dbReference type="PROSITE" id="PS51378"/>
    </source>
</evidence>
<comment type="subcellular location">
    <subcellularLocation>
        <location evidence="1">Secreted</location>
    </subcellularLocation>
</comment>
<dbReference type="GO" id="GO:0006959">
    <property type="term" value="P:humoral immune response"/>
    <property type="evidence" value="ECO:0007669"/>
    <property type="project" value="TreeGrafter"/>
</dbReference>
<dbReference type="AlphaFoldDB" id="Q19LG8"/>
<evidence type="ECO:0000256" key="4">
    <source>
        <dbReference type="SAM" id="SignalP"/>
    </source>
</evidence>
<dbReference type="CDD" id="cd21806">
    <property type="entry name" value="DEFL_defensin-like"/>
    <property type="match status" value="1"/>
</dbReference>
<organism evidence="6">
    <name type="scientific">Haliotis discus hannai</name>
    <name type="common">Japanese abalone</name>
    <dbReference type="NCBI Taxonomy" id="42344"/>
    <lineage>
        <taxon>Eukaryota</taxon>
        <taxon>Metazoa</taxon>
        <taxon>Spiralia</taxon>
        <taxon>Lophotrochozoa</taxon>
        <taxon>Mollusca</taxon>
        <taxon>Gastropoda</taxon>
        <taxon>Vetigastropoda</taxon>
        <taxon>Lepetellida</taxon>
        <taxon>Haliotoidea</taxon>
        <taxon>Haliotidae</taxon>
        <taxon>Haliotis</taxon>
    </lineage>
</organism>
<dbReference type="Gene3D" id="3.30.30.10">
    <property type="entry name" value="Knottin, scorpion toxin-like"/>
    <property type="match status" value="1"/>
</dbReference>
<evidence type="ECO:0000256" key="3">
    <source>
        <dbReference type="ARBA" id="ARBA00023157"/>
    </source>
</evidence>
<proteinExistence type="evidence at transcript level"/>
<dbReference type="PANTHER" id="PTHR13645:SF0">
    <property type="entry name" value="DEFENSIN"/>
    <property type="match status" value="1"/>
</dbReference>
<dbReference type="GO" id="GO:0005615">
    <property type="term" value="C:extracellular space"/>
    <property type="evidence" value="ECO:0007669"/>
    <property type="project" value="TreeGrafter"/>
</dbReference>
<name>Q19LG8_HALDH</name>
<evidence type="ECO:0000313" key="6">
    <source>
        <dbReference type="EMBL" id="ABF69125.1"/>
    </source>
</evidence>
<keyword evidence="2" id="KW-0964">Secreted</keyword>
<keyword evidence="3" id="KW-1015">Disulfide bond</keyword>
<protein>
    <submittedName>
        <fullName evidence="6">Defensin</fullName>
    </submittedName>
</protein>
<dbReference type="InterPro" id="IPR001542">
    <property type="entry name" value="Defensin_invertebrate/fungal"/>
</dbReference>
<evidence type="ECO:0000256" key="1">
    <source>
        <dbReference type="ARBA" id="ARBA00004613"/>
    </source>
</evidence>
<dbReference type="GO" id="GO:0042742">
    <property type="term" value="P:defense response to bacterium"/>
    <property type="evidence" value="ECO:0007669"/>
    <property type="project" value="TreeGrafter"/>
</dbReference>
<dbReference type="SMR" id="Q19LG8"/>